<proteinExistence type="predicted"/>
<gene>
    <name evidence="1" type="ORF">EH31_00870</name>
</gene>
<organism evidence="1 2">
    <name type="scientific">Erythrobacter longus</name>
    <dbReference type="NCBI Taxonomy" id="1044"/>
    <lineage>
        <taxon>Bacteria</taxon>
        <taxon>Pseudomonadati</taxon>
        <taxon>Pseudomonadota</taxon>
        <taxon>Alphaproteobacteria</taxon>
        <taxon>Sphingomonadales</taxon>
        <taxon>Erythrobacteraceae</taxon>
        <taxon>Erythrobacter/Porphyrobacter group</taxon>
        <taxon>Erythrobacter</taxon>
    </lineage>
</organism>
<dbReference type="AlphaFoldDB" id="A0A074M8Y4"/>
<protein>
    <submittedName>
        <fullName evidence="1">Uncharacterized protein</fullName>
    </submittedName>
</protein>
<reference evidence="1 2" key="1">
    <citation type="submission" date="2014-04" db="EMBL/GenBank/DDBJ databases">
        <title>A comprehensive comparison of genomes of Erythrobacter spp. strains.</title>
        <authorList>
            <person name="Zheng Q."/>
        </authorList>
    </citation>
    <scope>NUCLEOTIDE SEQUENCE [LARGE SCALE GENOMIC DNA]</scope>
    <source>
        <strain evidence="1 2">DSM 6997</strain>
    </source>
</reference>
<accession>A0A074M8Y4</accession>
<dbReference type="EMBL" id="JMIW01000001">
    <property type="protein sequence ID" value="KEO91246.1"/>
    <property type="molecule type" value="Genomic_DNA"/>
</dbReference>
<name>A0A074M8Y4_ERYLO</name>
<dbReference type="Proteomes" id="UP000027647">
    <property type="component" value="Unassembled WGS sequence"/>
</dbReference>
<dbReference type="STRING" id="1044.EH31_00870"/>
<comment type="caution">
    <text evidence="1">The sequence shown here is derived from an EMBL/GenBank/DDBJ whole genome shotgun (WGS) entry which is preliminary data.</text>
</comment>
<evidence type="ECO:0000313" key="2">
    <source>
        <dbReference type="Proteomes" id="UP000027647"/>
    </source>
</evidence>
<evidence type="ECO:0000313" key="1">
    <source>
        <dbReference type="EMBL" id="KEO91246.1"/>
    </source>
</evidence>
<sequence>MVMVLSGSCWRALGGARLVLNANFISGKSAAIRSPTRCGKAIAEPSRQVNTWGPIDTPCGKFDRYHRSFINSATQSFAKGRKLGISQSMSATRIDQAMTRLTAAMARIDAARLDLRASSQGSEKAQAPTEAPGSARVMALVNAHEKLREEVADTLGELDTLIEELESE</sequence>
<dbReference type="eggNOG" id="ENOG5032FN1">
    <property type="taxonomic scope" value="Bacteria"/>
</dbReference>
<keyword evidence="2" id="KW-1185">Reference proteome</keyword>